<dbReference type="RefSeq" id="WP_058265748.1">
    <property type="nucleotide sequence ID" value="NZ_FMYN01000005.1"/>
</dbReference>
<dbReference type="InterPro" id="IPR050553">
    <property type="entry name" value="Thioredoxin_ResA/DsbE_sf"/>
</dbReference>
<dbReference type="EMBL" id="LNQL01000005">
    <property type="protein sequence ID" value="KSU48141.1"/>
    <property type="molecule type" value="Genomic_DNA"/>
</dbReference>
<protein>
    <submittedName>
        <fullName evidence="3">Alkyl hydroperoxide reductase</fullName>
    </submittedName>
</protein>
<reference evidence="3 4" key="1">
    <citation type="journal article" date="2015" name="Int. J. Syst. Evol. Microbiol.">
        <title>Exiguobacterium enclense sp. nov., isolated from sediment.</title>
        <authorList>
            <person name="Dastager S.G."/>
            <person name="Mawlankar R."/>
            <person name="Sonalkar V.V."/>
            <person name="Thorat M.N."/>
            <person name="Mual P."/>
            <person name="Verma A."/>
            <person name="Krishnamurthi S."/>
            <person name="Tang S.K."/>
            <person name="Li W.J."/>
        </authorList>
    </citation>
    <scope>NUCLEOTIDE SEQUENCE [LARGE SCALE GENOMIC DNA]</scope>
    <source>
        <strain evidence="3 4">NIO-1109</strain>
    </source>
</reference>
<dbReference type="InterPro" id="IPR000866">
    <property type="entry name" value="AhpC/TSA"/>
</dbReference>
<evidence type="ECO:0000313" key="3">
    <source>
        <dbReference type="EMBL" id="KSU48141.1"/>
    </source>
</evidence>
<dbReference type="SUPFAM" id="SSF52833">
    <property type="entry name" value="Thioredoxin-like"/>
    <property type="match status" value="1"/>
</dbReference>
<gene>
    <name evidence="3" type="ORF">AS033_13470</name>
</gene>
<dbReference type="PANTHER" id="PTHR42852">
    <property type="entry name" value="THIOL:DISULFIDE INTERCHANGE PROTEIN DSBE"/>
    <property type="match status" value="1"/>
</dbReference>
<dbReference type="GO" id="GO:0016209">
    <property type="term" value="F:antioxidant activity"/>
    <property type="evidence" value="ECO:0007669"/>
    <property type="project" value="InterPro"/>
</dbReference>
<dbReference type="PROSITE" id="PS51352">
    <property type="entry name" value="THIOREDOXIN_2"/>
    <property type="match status" value="1"/>
</dbReference>
<dbReference type="AlphaFoldDB" id="A0A0V8GCX0"/>
<dbReference type="InterPro" id="IPR017937">
    <property type="entry name" value="Thioredoxin_CS"/>
</dbReference>
<dbReference type="PANTHER" id="PTHR42852:SF13">
    <property type="entry name" value="PROTEIN DIPZ"/>
    <property type="match status" value="1"/>
</dbReference>
<name>A0A0V8GCX0_9BACL</name>
<dbReference type="InterPro" id="IPR013766">
    <property type="entry name" value="Thioredoxin_domain"/>
</dbReference>
<accession>A0A0V8GCX0</accession>
<dbReference type="CDD" id="cd02966">
    <property type="entry name" value="TlpA_like_family"/>
    <property type="match status" value="1"/>
</dbReference>
<dbReference type="Proteomes" id="UP000053797">
    <property type="component" value="Unassembled WGS sequence"/>
</dbReference>
<evidence type="ECO:0000256" key="1">
    <source>
        <dbReference type="ARBA" id="ARBA00023157"/>
    </source>
</evidence>
<feature type="domain" description="Thioredoxin" evidence="2">
    <location>
        <begin position="44"/>
        <end position="181"/>
    </location>
</feature>
<sequence length="181" mass="20467">MKKPLIYLILAIAIIGIAYQGYQTYDAKQKKVEQQQKQVSQGGLEVGMKAPNLSLHQEGKTIDLDEINHDVFVINFWATWCPPCKQEIPELNAFARHTDVPVYGINVTTSERRVSDVADFLKQTPVEYPVLYDRKGTSEDAYRLVAMPATYVLDRKGKILSKHIGPVTEQMLKEMVKRTGG</sequence>
<organism evidence="3 4">
    <name type="scientific">Exiguobacterium indicum</name>
    <dbReference type="NCBI Taxonomy" id="296995"/>
    <lineage>
        <taxon>Bacteria</taxon>
        <taxon>Bacillati</taxon>
        <taxon>Bacillota</taxon>
        <taxon>Bacilli</taxon>
        <taxon>Bacillales</taxon>
        <taxon>Bacillales Family XII. Incertae Sedis</taxon>
        <taxon>Exiguobacterium</taxon>
    </lineage>
</organism>
<evidence type="ECO:0000313" key="4">
    <source>
        <dbReference type="Proteomes" id="UP000053797"/>
    </source>
</evidence>
<dbReference type="InterPro" id="IPR036249">
    <property type="entry name" value="Thioredoxin-like_sf"/>
</dbReference>
<dbReference type="Gene3D" id="3.40.30.10">
    <property type="entry name" value="Glutaredoxin"/>
    <property type="match status" value="1"/>
</dbReference>
<keyword evidence="1" id="KW-1015">Disulfide bond</keyword>
<dbReference type="OrthoDB" id="25753at2"/>
<dbReference type="Pfam" id="PF00578">
    <property type="entry name" value="AhpC-TSA"/>
    <property type="match status" value="1"/>
</dbReference>
<comment type="caution">
    <text evidence="3">The sequence shown here is derived from an EMBL/GenBank/DDBJ whole genome shotgun (WGS) entry which is preliminary data.</text>
</comment>
<evidence type="ECO:0000259" key="2">
    <source>
        <dbReference type="PROSITE" id="PS51352"/>
    </source>
</evidence>
<dbReference type="PROSITE" id="PS00194">
    <property type="entry name" value="THIOREDOXIN_1"/>
    <property type="match status" value="1"/>
</dbReference>
<proteinExistence type="predicted"/>
<dbReference type="GO" id="GO:0016491">
    <property type="term" value="F:oxidoreductase activity"/>
    <property type="evidence" value="ECO:0007669"/>
    <property type="project" value="InterPro"/>
</dbReference>